<organism evidence="2 3">
    <name type="scientific">Candidatus Accumulibacter contiguus</name>
    <dbReference type="NCBI Taxonomy" id="2954381"/>
    <lineage>
        <taxon>Bacteria</taxon>
        <taxon>Pseudomonadati</taxon>
        <taxon>Pseudomonadota</taxon>
        <taxon>Betaproteobacteria</taxon>
        <taxon>Candidatus Accumulibacter</taxon>
    </lineage>
</organism>
<evidence type="ECO:0000313" key="3">
    <source>
        <dbReference type="Proteomes" id="UP000886469"/>
    </source>
</evidence>
<dbReference type="Gene3D" id="3.40.50.1010">
    <property type="entry name" value="5'-nuclease"/>
    <property type="match status" value="1"/>
</dbReference>
<feature type="domain" description="PIN" evidence="1">
    <location>
        <begin position="2"/>
        <end position="112"/>
    </location>
</feature>
<comment type="caution">
    <text evidence="2">The sequence shown here is derived from an EMBL/GenBank/DDBJ whole genome shotgun (WGS) entry which is preliminary data.</text>
</comment>
<name>A0ABX1T5I9_9PROT</name>
<reference evidence="2" key="1">
    <citation type="submission" date="2019-03" db="EMBL/GenBank/DDBJ databases">
        <title>Metabolic reconstructions from genomes of highly enriched 'Candidatus Accumulibacter' and 'Candidatus Competibacter' bioreactor populations.</title>
        <authorList>
            <person name="Annavajhala M.K."/>
            <person name="Welles L."/>
            <person name="Abbas B."/>
            <person name="Sorokin D."/>
            <person name="Park H."/>
            <person name="Van Loosdrecht M."/>
            <person name="Chandran K."/>
        </authorList>
    </citation>
    <scope>NUCLEOTIDE SEQUENCE</scope>
    <source>
        <strain evidence="2">SBR_L</strain>
    </source>
</reference>
<dbReference type="RefSeq" id="WP_169069751.1">
    <property type="nucleotide sequence ID" value="NZ_JAZKUC010000003.1"/>
</dbReference>
<dbReference type="InterPro" id="IPR029060">
    <property type="entry name" value="PIN-like_dom_sf"/>
</dbReference>
<keyword evidence="3" id="KW-1185">Reference proteome</keyword>
<dbReference type="Pfam" id="PF01850">
    <property type="entry name" value="PIN"/>
    <property type="match status" value="1"/>
</dbReference>
<accession>A0ABX1T5I9</accession>
<dbReference type="InterPro" id="IPR002716">
    <property type="entry name" value="PIN_dom"/>
</dbReference>
<evidence type="ECO:0000313" key="2">
    <source>
        <dbReference type="EMBL" id="NMQ04898.1"/>
    </source>
</evidence>
<dbReference type="Proteomes" id="UP000886469">
    <property type="component" value="Unassembled WGS sequence"/>
</dbReference>
<dbReference type="SUPFAM" id="SSF88723">
    <property type="entry name" value="PIN domain-like"/>
    <property type="match status" value="1"/>
</dbReference>
<proteinExistence type="predicted"/>
<evidence type="ECO:0000259" key="1">
    <source>
        <dbReference type="Pfam" id="PF01850"/>
    </source>
</evidence>
<dbReference type="EMBL" id="SPMX01000013">
    <property type="protein sequence ID" value="NMQ04898.1"/>
    <property type="molecule type" value="Genomic_DNA"/>
</dbReference>
<protein>
    <submittedName>
        <fullName evidence="2">Type II toxin-antitoxin system VapC family toxin</fullName>
    </submittedName>
</protein>
<gene>
    <name evidence="2" type="ORF">E4Q08_06295</name>
</gene>
<sequence>MILVDTSVWIDHLRSDDAGLKEHLQAGRVLSHPFVIGELALGNLLGRQVILVALQDLPQANTATDAEVMRFIASHQLYGLGIGYVDAHLLAAVRLTPGASLWTRDKRLREVASRLGVAGSRPH</sequence>